<proteinExistence type="predicted"/>
<evidence type="ECO:0000313" key="2">
    <source>
        <dbReference type="Proteomes" id="UP000033616"/>
    </source>
</evidence>
<gene>
    <name evidence="1" type="ORF">OCHUTO_0093</name>
</gene>
<dbReference type="Proteomes" id="UP000033616">
    <property type="component" value="Unassembled WGS sequence"/>
</dbReference>
<dbReference type="EMBL" id="LANP01000002">
    <property type="protein sequence ID" value="KJV57275.1"/>
    <property type="molecule type" value="Genomic_DNA"/>
</dbReference>
<dbReference type="Pfam" id="PF05309">
    <property type="entry name" value="TraE"/>
    <property type="match status" value="1"/>
</dbReference>
<name>A0A0F3MNF9_9RICK</name>
<sequence>MVVSSNSYHEAYLKEWGCNEGIISPGEVERQIADMKVVSSDTEVLNKFFQNHVQFVKGSNVSSVFFPKKIEVEIVLVSGTFRYWFSDNKHIVVNKTYLLTYKRSYLLLLTGVKENEI</sequence>
<accession>A0A0F3MNF9</accession>
<comment type="caution">
    <text evidence="1">The sequence shown here is derived from an EMBL/GenBank/DDBJ whole genome shotgun (WGS) entry which is preliminary data.</text>
</comment>
<keyword evidence="2" id="KW-1185">Reference proteome</keyword>
<dbReference type="AlphaFoldDB" id="A0A0F3MNF9"/>
<reference evidence="1 2" key="1">
    <citation type="submission" date="2015-02" db="EMBL/GenBank/DDBJ databases">
        <title>Genome Sequencing of Rickettsiales.</title>
        <authorList>
            <person name="Daugherty S.C."/>
            <person name="Su Q."/>
            <person name="Abolude K."/>
            <person name="Beier-Sexton M."/>
            <person name="Carlyon J.A."/>
            <person name="Carter R."/>
            <person name="Day N.P."/>
            <person name="Dumler S.J."/>
            <person name="Dyachenko V."/>
            <person name="Godinez A."/>
            <person name="Kurtti T.J."/>
            <person name="Lichay M."/>
            <person name="Mullins K.E."/>
            <person name="Ott S."/>
            <person name="Pappas-Brown V."/>
            <person name="Paris D.H."/>
            <person name="Patel P."/>
            <person name="Richards A.L."/>
            <person name="Sadzewicz L."/>
            <person name="Sears K."/>
            <person name="Seidman D."/>
            <person name="Sengamalay N."/>
            <person name="Stenos J."/>
            <person name="Tallon L.J."/>
            <person name="Vincent G."/>
            <person name="Fraser C.M."/>
            <person name="Munderloh U."/>
            <person name="Dunning-Hotopp J.C."/>
        </authorList>
    </citation>
    <scope>NUCLEOTIDE SEQUENCE [LARGE SCALE GENOMIC DNA]</scope>
    <source>
        <strain evidence="1 2">Fuller</strain>
    </source>
</reference>
<dbReference type="InterPro" id="IPR007973">
    <property type="entry name" value="Pilus_assembly_TraE"/>
</dbReference>
<organism evidence="1 2">
    <name type="scientific">Orientia chuto str. Dubai</name>
    <dbReference type="NCBI Taxonomy" id="1359168"/>
    <lineage>
        <taxon>Bacteria</taxon>
        <taxon>Pseudomonadati</taxon>
        <taxon>Pseudomonadota</taxon>
        <taxon>Alphaproteobacteria</taxon>
        <taxon>Rickettsiales</taxon>
        <taxon>Rickettsiaceae</taxon>
        <taxon>Rickettsieae</taxon>
        <taxon>Orientia</taxon>
    </lineage>
</organism>
<evidence type="ECO:0000313" key="1">
    <source>
        <dbReference type="EMBL" id="KJV57275.1"/>
    </source>
</evidence>
<protein>
    <submittedName>
        <fullName evidence="1">Putative conjugative transfer protein</fullName>
    </submittedName>
</protein>
<dbReference type="PATRIC" id="fig|1359168.3.peg.460"/>